<evidence type="ECO:0000313" key="3">
    <source>
        <dbReference type="Proteomes" id="UP000308528"/>
    </source>
</evidence>
<proteinExistence type="predicted"/>
<dbReference type="EMBL" id="SRSF01000001">
    <property type="protein sequence ID" value="THH41608.1"/>
    <property type="molecule type" value="Genomic_DNA"/>
</dbReference>
<feature type="signal peptide" evidence="1">
    <location>
        <begin position="1"/>
        <end position="16"/>
    </location>
</feature>
<keyword evidence="1" id="KW-0732">Signal</keyword>
<comment type="caution">
    <text evidence="2">The sequence shown here is derived from an EMBL/GenBank/DDBJ whole genome shotgun (WGS) entry which is preliminary data.</text>
</comment>
<feature type="chain" id="PRO_5020690971" evidence="1">
    <location>
        <begin position="17"/>
        <end position="321"/>
    </location>
</feature>
<organism evidence="2 3">
    <name type="scientific">Neolewinella litorea</name>
    <dbReference type="NCBI Taxonomy" id="2562452"/>
    <lineage>
        <taxon>Bacteria</taxon>
        <taxon>Pseudomonadati</taxon>
        <taxon>Bacteroidota</taxon>
        <taxon>Saprospiria</taxon>
        <taxon>Saprospirales</taxon>
        <taxon>Lewinellaceae</taxon>
        <taxon>Neolewinella</taxon>
    </lineage>
</organism>
<keyword evidence="3" id="KW-1185">Reference proteome</keyword>
<evidence type="ECO:0000313" key="2">
    <source>
        <dbReference type="EMBL" id="THH41608.1"/>
    </source>
</evidence>
<dbReference type="OrthoDB" id="662693at2"/>
<dbReference type="RefSeq" id="WP_136456452.1">
    <property type="nucleotide sequence ID" value="NZ_SRSF01000001.1"/>
</dbReference>
<gene>
    <name evidence="2" type="ORF">E4021_03160</name>
</gene>
<dbReference type="Proteomes" id="UP000308528">
    <property type="component" value="Unassembled WGS sequence"/>
</dbReference>
<accession>A0A4S4NT25</accession>
<sequence length="321" mass="36959">MRLTTLLLLFSAALTAQPSLFDALYTQGDTAVISLSTEWKPLVRKKKDKEYQPLTLTVNGYTLPGEVRTRGHMRLEVCRLPSLKVKLDKEMLTGLGYSALNDLKVVLQCTNSSTGESYLRREKLMYDLYALVSDFHHRTVPIRLINSEGDTLQGFLVESEEQLEQRYQARIVESDRVSTGSLDKQTYISMCLFNYLILNTDWSVYNRHNVECLRPDEGVAYLPIPYDFDYSGLVGTHYAVPHESMEILSVNHPKFLGRGITLPELTTAAKLFLSREAEMRRLIESYPELDRRRRKFMLERLDDFLEELSDEKALTDLVDAR</sequence>
<dbReference type="AlphaFoldDB" id="A0A4S4NT25"/>
<reference evidence="2 3" key="1">
    <citation type="submission" date="2019-04" db="EMBL/GenBank/DDBJ databases">
        <title>Lewinella litorea sp. nov., isolated from a marine sand.</title>
        <authorList>
            <person name="Yoon J.-H."/>
        </authorList>
    </citation>
    <scope>NUCLEOTIDE SEQUENCE [LARGE SCALE GENOMIC DNA]</scope>
    <source>
        <strain evidence="2 3">HSMS-39</strain>
    </source>
</reference>
<name>A0A4S4NT25_9BACT</name>
<protein>
    <submittedName>
        <fullName evidence="2">Uncharacterized protein</fullName>
    </submittedName>
</protein>
<evidence type="ECO:0000256" key="1">
    <source>
        <dbReference type="SAM" id="SignalP"/>
    </source>
</evidence>